<organism evidence="1 2">
    <name type="scientific">Nicotiana tabacum</name>
    <name type="common">Common tobacco</name>
    <dbReference type="NCBI Taxonomy" id="4097"/>
    <lineage>
        <taxon>Eukaryota</taxon>
        <taxon>Viridiplantae</taxon>
        <taxon>Streptophyta</taxon>
        <taxon>Embryophyta</taxon>
        <taxon>Tracheophyta</taxon>
        <taxon>Spermatophyta</taxon>
        <taxon>Magnoliopsida</taxon>
        <taxon>eudicotyledons</taxon>
        <taxon>Gunneridae</taxon>
        <taxon>Pentapetalae</taxon>
        <taxon>asterids</taxon>
        <taxon>lamiids</taxon>
        <taxon>Solanales</taxon>
        <taxon>Solanaceae</taxon>
        <taxon>Nicotianoideae</taxon>
        <taxon>Nicotianeae</taxon>
        <taxon>Nicotiana</taxon>
    </lineage>
</organism>
<dbReference type="Proteomes" id="UP000790787">
    <property type="component" value="Chromosome 10"/>
</dbReference>
<evidence type="ECO:0000313" key="2">
    <source>
        <dbReference type="RefSeq" id="XP_016503470.2"/>
    </source>
</evidence>
<gene>
    <name evidence="2" type="primary">LOC107821557</name>
</gene>
<dbReference type="RefSeq" id="XP_016503470.1">
    <property type="nucleotide sequence ID" value="XM_016647984.1"/>
</dbReference>
<dbReference type="RefSeq" id="XP_016503470.2">
    <property type="nucleotide sequence ID" value="XM_016647984.2"/>
</dbReference>
<dbReference type="OrthoDB" id="1874222at2759"/>
<reference evidence="1" key="1">
    <citation type="journal article" date="2014" name="Nat. Commun.">
        <title>The tobacco genome sequence and its comparison with those of tomato and potato.</title>
        <authorList>
            <person name="Sierro N."/>
            <person name="Battey J.N."/>
            <person name="Ouadi S."/>
            <person name="Bakaher N."/>
            <person name="Bovet L."/>
            <person name="Willig A."/>
            <person name="Goepfert S."/>
            <person name="Peitsch M.C."/>
            <person name="Ivanov N.V."/>
        </authorList>
    </citation>
    <scope>NUCLEOTIDE SEQUENCE [LARGE SCALE GENOMIC DNA]</scope>
</reference>
<reference evidence="2" key="2">
    <citation type="submission" date="2025-08" db="UniProtKB">
        <authorList>
            <consortium name="RefSeq"/>
        </authorList>
    </citation>
    <scope>IDENTIFICATION</scope>
    <source>
        <tissue evidence="2">Leaf</tissue>
    </source>
</reference>
<protein>
    <submittedName>
        <fullName evidence="2">Uncharacterized protein LOC107821557</fullName>
    </submittedName>
</protein>
<dbReference type="STRING" id="4097.A0A1S4CQV4"/>
<sequence>MDFLTPTGKTMEAVWNVEDKWRISTQGAVAVLVMCTCSLVIGTCIIAAFRRNIARKRPEDEERCMDDSTNIDCSEPREELGSVKEALTSTVRWSQKEKLPPLLVSPGQLEVDFGMQQSHGSNSPMWQRPILMGEKCELPKFSGLILYDERGRATSPGR</sequence>
<dbReference type="PANTHER" id="PTHR33237:SF40">
    <property type="match status" value="1"/>
</dbReference>
<dbReference type="OMA" id="NIDCSEP"/>
<keyword evidence="1" id="KW-1185">Reference proteome</keyword>
<evidence type="ECO:0000313" key="1">
    <source>
        <dbReference type="Proteomes" id="UP000790787"/>
    </source>
</evidence>
<dbReference type="KEGG" id="nta:107821557"/>
<dbReference type="PANTHER" id="PTHR33237">
    <property type="entry name" value="F2P16.13 PROTEIN-RELATED"/>
    <property type="match status" value="1"/>
</dbReference>
<proteinExistence type="predicted"/>
<name>A0A1S4CQV4_TOBAC</name>
<dbReference type="PaxDb" id="4097-A0A1S4CQV4"/>
<accession>A0A1S4CQV4</accession>
<dbReference type="GeneID" id="107821557"/>
<dbReference type="AlphaFoldDB" id="A0A1S4CQV4"/>